<dbReference type="PANTHER" id="PTHR15435:SF2">
    <property type="entry name" value="KICSTOR COMPLEX PROTEIN KAPTIN"/>
    <property type="match status" value="1"/>
</dbReference>
<dbReference type="GO" id="GO:0140007">
    <property type="term" value="C:KICSTOR complex"/>
    <property type="evidence" value="ECO:0007669"/>
    <property type="project" value="TreeGrafter"/>
</dbReference>
<keyword evidence="3" id="KW-1185">Reference proteome</keyword>
<dbReference type="GeneTree" id="ENSGT00390000002548"/>
<evidence type="ECO:0000313" key="2">
    <source>
        <dbReference type="Ensembl" id="ENSCLMP00005007180.1"/>
    </source>
</evidence>
<dbReference type="AlphaFoldDB" id="A0A8C2WPM2"/>
<sequence length="388" mass="43392">MLRESYPFAEDSFSRFPSQSNIYGLCQAGEQELLAATLKGKVVCFRYQELQQKIRPVAKEVQFTYIPVDAEIVSIDAFNKSPPKRGLVVGITFVKDSGDKATPFLNIYCDYEPGSEFNLESIAQSCLNLELQFTPFHLYHTELFPELQQLPSNVLWLDMLSIAGGRRLSAFGCQNGCVGLALVNQTGPEVLQSWRFQFDSPISSVLLFPLSCVEMEGYNLLVTSTIEMAVVYRDVQERGLSHSVCLSESDQWDAVLCALVIDLDFDGQKEVLLGTYGQELLCYKFQPAGKGQDEQFQLQWRRSFKSPLLSIIYLDLTGDGLRELAVLTLKGLHILQHSLTSTADLVLERLVLRVLALTASAEPVSVEERDTEEKDAEEEECAAQTPST</sequence>
<dbReference type="Ensembl" id="ENSCLMT00005007681.1">
    <property type="protein sequence ID" value="ENSCLMP00005007180.1"/>
    <property type="gene ID" value="ENSCLMG00005003862.1"/>
</dbReference>
<name>A0A8C2WPM2_CYCLU</name>
<evidence type="ECO:0000313" key="3">
    <source>
        <dbReference type="Proteomes" id="UP000694565"/>
    </source>
</evidence>
<dbReference type="GO" id="GO:0034198">
    <property type="term" value="P:cellular response to amino acid starvation"/>
    <property type="evidence" value="ECO:0007669"/>
    <property type="project" value="TreeGrafter"/>
</dbReference>
<dbReference type="InterPro" id="IPR028994">
    <property type="entry name" value="Integrin_alpha_N"/>
</dbReference>
<reference evidence="2" key="1">
    <citation type="submission" date="2025-08" db="UniProtKB">
        <authorList>
            <consortium name="Ensembl"/>
        </authorList>
    </citation>
    <scope>IDENTIFICATION</scope>
</reference>
<dbReference type="GO" id="GO:0015629">
    <property type="term" value="C:actin cytoskeleton"/>
    <property type="evidence" value="ECO:0007669"/>
    <property type="project" value="InterPro"/>
</dbReference>
<dbReference type="GO" id="GO:1904262">
    <property type="term" value="P:negative regulation of TORC1 signaling"/>
    <property type="evidence" value="ECO:0007669"/>
    <property type="project" value="TreeGrafter"/>
</dbReference>
<dbReference type="GO" id="GO:0030027">
    <property type="term" value="C:lamellipodium"/>
    <property type="evidence" value="ECO:0007669"/>
    <property type="project" value="TreeGrafter"/>
</dbReference>
<gene>
    <name evidence="2" type="primary">kptn</name>
</gene>
<protein>
    <submittedName>
        <fullName evidence="2">Kaptin (actin binding protein)</fullName>
    </submittedName>
</protein>
<accession>A0A8C2WPM2</accession>
<proteinExistence type="predicted"/>
<dbReference type="PANTHER" id="PTHR15435">
    <property type="entry name" value="KICSTOR COMPLEX PROTEIN KAPTIN"/>
    <property type="match status" value="1"/>
</dbReference>
<reference evidence="2" key="2">
    <citation type="submission" date="2025-09" db="UniProtKB">
        <authorList>
            <consortium name="Ensembl"/>
        </authorList>
    </citation>
    <scope>IDENTIFICATION</scope>
</reference>
<dbReference type="Proteomes" id="UP000694565">
    <property type="component" value="Unplaced"/>
</dbReference>
<dbReference type="GO" id="GO:0007015">
    <property type="term" value="P:actin filament organization"/>
    <property type="evidence" value="ECO:0007669"/>
    <property type="project" value="InterPro"/>
</dbReference>
<dbReference type="InterPro" id="IPR029982">
    <property type="entry name" value="Kptn"/>
</dbReference>
<dbReference type="GO" id="GO:0051015">
    <property type="term" value="F:actin filament binding"/>
    <property type="evidence" value="ECO:0007669"/>
    <property type="project" value="TreeGrafter"/>
</dbReference>
<feature type="region of interest" description="Disordered" evidence="1">
    <location>
        <begin position="362"/>
        <end position="388"/>
    </location>
</feature>
<evidence type="ECO:0000256" key="1">
    <source>
        <dbReference type="SAM" id="MobiDB-lite"/>
    </source>
</evidence>
<organism evidence="2 3">
    <name type="scientific">Cyclopterus lumpus</name>
    <name type="common">Lumpsucker</name>
    <dbReference type="NCBI Taxonomy" id="8103"/>
    <lineage>
        <taxon>Eukaryota</taxon>
        <taxon>Metazoa</taxon>
        <taxon>Chordata</taxon>
        <taxon>Craniata</taxon>
        <taxon>Vertebrata</taxon>
        <taxon>Euteleostomi</taxon>
        <taxon>Actinopterygii</taxon>
        <taxon>Neopterygii</taxon>
        <taxon>Teleostei</taxon>
        <taxon>Neoteleostei</taxon>
        <taxon>Acanthomorphata</taxon>
        <taxon>Eupercaria</taxon>
        <taxon>Perciformes</taxon>
        <taxon>Cottioidei</taxon>
        <taxon>Cottales</taxon>
        <taxon>Cyclopteridae</taxon>
        <taxon>Cyclopterus</taxon>
    </lineage>
</organism>
<dbReference type="SUPFAM" id="SSF69318">
    <property type="entry name" value="Integrin alpha N-terminal domain"/>
    <property type="match status" value="1"/>
</dbReference>